<protein>
    <recommendedName>
        <fullName evidence="5">Calcium-binding protein</fullName>
    </recommendedName>
</protein>
<dbReference type="InterPro" id="IPR050557">
    <property type="entry name" value="RTX_toxin/Mannuronan_C5-epim"/>
</dbReference>
<dbReference type="InterPro" id="IPR018511">
    <property type="entry name" value="Hemolysin-typ_Ca-bd_CS"/>
</dbReference>
<dbReference type="GO" id="GO:0005615">
    <property type="term" value="C:extracellular space"/>
    <property type="evidence" value="ECO:0007669"/>
    <property type="project" value="InterPro"/>
</dbReference>
<dbReference type="SUPFAM" id="SSF51120">
    <property type="entry name" value="beta-Roll"/>
    <property type="match status" value="4"/>
</dbReference>
<dbReference type="AlphaFoldDB" id="A0A124JTD9"/>
<dbReference type="InterPro" id="IPR001343">
    <property type="entry name" value="Hemolysn_Ca-bd"/>
</dbReference>
<dbReference type="Gene3D" id="2.160.20.160">
    <property type="match status" value="1"/>
</dbReference>
<accession>A0A124JTD9</accession>
<keyword evidence="4" id="KW-1185">Reference proteome</keyword>
<dbReference type="GO" id="GO:0005509">
    <property type="term" value="F:calcium ion binding"/>
    <property type="evidence" value="ECO:0007669"/>
    <property type="project" value="InterPro"/>
</dbReference>
<gene>
    <name evidence="3" type="ORF">AQZ52_14525</name>
</gene>
<comment type="subcellular location">
    <subcellularLocation>
        <location evidence="1">Secreted</location>
    </subcellularLocation>
</comment>
<organism evidence="3 4">
    <name type="scientific">Novosphingobium fuchskuhlense</name>
    <dbReference type="NCBI Taxonomy" id="1117702"/>
    <lineage>
        <taxon>Bacteria</taxon>
        <taxon>Pseudomonadati</taxon>
        <taxon>Pseudomonadota</taxon>
        <taxon>Alphaproteobacteria</taxon>
        <taxon>Sphingomonadales</taxon>
        <taxon>Sphingomonadaceae</taxon>
        <taxon>Novosphingobium</taxon>
    </lineage>
</organism>
<dbReference type="PANTHER" id="PTHR38340:SF1">
    <property type="entry name" value="S-LAYER PROTEIN"/>
    <property type="match status" value="1"/>
</dbReference>
<dbReference type="InterPro" id="IPR011049">
    <property type="entry name" value="Serralysin-like_metalloprot_C"/>
</dbReference>
<dbReference type="STRING" id="1117702.AQZ52_14525"/>
<dbReference type="PROSITE" id="PS00330">
    <property type="entry name" value="HEMOLYSIN_CALCIUM"/>
    <property type="match status" value="3"/>
</dbReference>
<dbReference type="Proteomes" id="UP000058012">
    <property type="component" value="Unassembled WGS sequence"/>
</dbReference>
<evidence type="ECO:0000256" key="1">
    <source>
        <dbReference type="ARBA" id="ARBA00004613"/>
    </source>
</evidence>
<keyword evidence="2" id="KW-0964">Secreted</keyword>
<dbReference type="Gene3D" id="2.150.10.10">
    <property type="entry name" value="Serralysin-like metalloprotease, C-terminal"/>
    <property type="match status" value="3"/>
</dbReference>
<evidence type="ECO:0008006" key="5">
    <source>
        <dbReference type="Google" id="ProtNLM"/>
    </source>
</evidence>
<evidence type="ECO:0000256" key="2">
    <source>
        <dbReference type="ARBA" id="ARBA00022525"/>
    </source>
</evidence>
<dbReference type="PRINTS" id="PR00313">
    <property type="entry name" value="CABNDNGRPT"/>
</dbReference>
<dbReference type="PANTHER" id="PTHR38340">
    <property type="entry name" value="S-LAYER PROTEIN"/>
    <property type="match status" value="1"/>
</dbReference>
<evidence type="ECO:0000313" key="4">
    <source>
        <dbReference type="Proteomes" id="UP000058012"/>
    </source>
</evidence>
<dbReference type="Pfam" id="PF00353">
    <property type="entry name" value="HemolysinCabind"/>
    <property type="match status" value="5"/>
</dbReference>
<dbReference type="EMBL" id="LLZS01000009">
    <property type="protein sequence ID" value="KUR70082.1"/>
    <property type="molecule type" value="Genomic_DNA"/>
</dbReference>
<name>A0A124JTD9_9SPHN</name>
<reference evidence="3 4" key="1">
    <citation type="submission" date="2015-10" db="EMBL/GenBank/DDBJ databases">
        <title>Draft genome sequence of Novosphingobium fuchskuhlense DSM 25065 isolated from a surface water sample of the southwest basin of Lake Grosse Fuchskuhle.</title>
        <authorList>
            <person name="Ruckert C."/>
            <person name="Winkler A."/>
            <person name="Glaeser J."/>
            <person name="Grossart H.-P."/>
            <person name="Kalinowski J."/>
            <person name="Glaeser S."/>
        </authorList>
    </citation>
    <scope>NUCLEOTIDE SEQUENCE [LARGE SCALE GENOMIC DNA]</scope>
    <source>
        <strain evidence="3 4">FNE08-7</strain>
    </source>
</reference>
<dbReference type="RefSeq" id="WP_067912484.1">
    <property type="nucleotide sequence ID" value="NZ_KQ954246.1"/>
</dbReference>
<sequence>MTTITGTNGIDSISGTDAADTISVLGGNDTVFAGGGDDVLIGGAGNDTLAGGEGTDTARYAGKSSDYRVIHLGNGNYEVLSLVRPVFTGEREAAIWQGGPHGVGGVIDSAGIYGNDHLSGIEKLQFADGSFDPAALAGYIGTLVHTATDSEYQYFDSNILADSPIATSGDDTITSDAGNDIIVTGAGSDTVHAGAGDDIIAGSIGGSSYNADGATVIDPDGNDGDAFQVIGRDALYGDDGNDSIYAGYGSLVDGGTGIDTVHLDLSIHWEPWVAHTILTWFNGLGLTVDLRAAAKGAVDLAIDGLGDLHTTLTHVERFDIVFGHGNEHITGGLFDDHLDGSKGNDWLYGFTGDDTLIGGDGADTLSGGAGNDRLQGDWGSDRLLGGVGDDYLDGGDDRDILDGGAGNDRIIGGDGADRLTGGAGADTFAFGNLPASSSSRDVVTDFEHGVDKIEISISGFGSPAGFGNPGTVVISGTTAHAPSDHLLYDSGTGILWFDADGNGSGRAIAFAQFANKPVLDGGDFTFVL</sequence>
<comment type="caution">
    <text evidence="3">The sequence shown here is derived from an EMBL/GenBank/DDBJ whole genome shotgun (WGS) entry which is preliminary data.</text>
</comment>
<proteinExistence type="predicted"/>
<evidence type="ECO:0000313" key="3">
    <source>
        <dbReference type="EMBL" id="KUR70082.1"/>
    </source>
</evidence>